<comment type="caution">
    <text evidence="2">The sequence shown here is derived from an EMBL/GenBank/DDBJ whole genome shotgun (WGS) entry which is preliminary data.</text>
</comment>
<evidence type="ECO:0000313" key="3">
    <source>
        <dbReference type="Proteomes" id="UP000827724"/>
    </source>
</evidence>
<evidence type="ECO:0000256" key="1">
    <source>
        <dbReference type="SAM" id="MobiDB-lite"/>
    </source>
</evidence>
<dbReference type="AlphaFoldDB" id="A0A9P8TZ89"/>
<gene>
    <name evidence="2" type="ORF">Trco_000408</name>
</gene>
<reference evidence="2" key="1">
    <citation type="submission" date="2021-08" db="EMBL/GenBank/DDBJ databases">
        <title>Chromosome-Level Trichoderma cornu-damae using Hi-C Data.</title>
        <authorList>
            <person name="Kim C.S."/>
        </authorList>
    </citation>
    <scope>NUCLEOTIDE SEQUENCE</scope>
    <source>
        <strain evidence="2">KA19-0412C</strain>
    </source>
</reference>
<feature type="region of interest" description="Disordered" evidence="1">
    <location>
        <begin position="1"/>
        <end position="26"/>
    </location>
</feature>
<dbReference type="EMBL" id="JAIWOZ010000001">
    <property type="protein sequence ID" value="KAH6610388.1"/>
    <property type="molecule type" value="Genomic_DNA"/>
</dbReference>
<name>A0A9P8TZ89_9HYPO</name>
<evidence type="ECO:0000313" key="2">
    <source>
        <dbReference type="EMBL" id="KAH6610388.1"/>
    </source>
</evidence>
<sequence>MGCPGHDCDAGPTFGTSKSELKPRGKDGPLVALSISGRLILPNRQAHLKGGREIGNALM</sequence>
<dbReference type="Proteomes" id="UP000827724">
    <property type="component" value="Unassembled WGS sequence"/>
</dbReference>
<accession>A0A9P8TZ89</accession>
<organism evidence="2 3">
    <name type="scientific">Trichoderma cornu-damae</name>
    <dbReference type="NCBI Taxonomy" id="654480"/>
    <lineage>
        <taxon>Eukaryota</taxon>
        <taxon>Fungi</taxon>
        <taxon>Dikarya</taxon>
        <taxon>Ascomycota</taxon>
        <taxon>Pezizomycotina</taxon>
        <taxon>Sordariomycetes</taxon>
        <taxon>Hypocreomycetidae</taxon>
        <taxon>Hypocreales</taxon>
        <taxon>Hypocreaceae</taxon>
        <taxon>Trichoderma</taxon>
    </lineage>
</organism>
<keyword evidence="3" id="KW-1185">Reference proteome</keyword>
<proteinExistence type="predicted"/>
<protein>
    <submittedName>
        <fullName evidence="2">Uncharacterized protein</fullName>
    </submittedName>
</protein>